<dbReference type="PANTHER" id="PTHR47878:SF1">
    <property type="entry name" value="FLAVODOXIN_FERREDOXIN--NADP REDUCTASE"/>
    <property type="match status" value="1"/>
</dbReference>
<dbReference type="EC" id="1.18.1.2" evidence="3"/>
<dbReference type="SUPFAM" id="SSF63380">
    <property type="entry name" value="Riboflavin synthase domain-like"/>
    <property type="match status" value="1"/>
</dbReference>
<keyword evidence="7" id="KW-0521">NADP</keyword>
<dbReference type="PRINTS" id="PR00371">
    <property type="entry name" value="FPNCR"/>
</dbReference>
<keyword evidence="6" id="KW-0274">FAD</keyword>
<proteinExistence type="inferred from homology"/>
<keyword evidence="4" id="KW-0285">Flavoprotein</keyword>
<gene>
    <name evidence="11" type="ORF">IFO67_06960</name>
</gene>
<dbReference type="InterPro" id="IPR033892">
    <property type="entry name" value="FNR_bac"/>
</dbReference>
<evidence type="ECO:0000256" key="6">
    <source>
        <dbReference type="ARBA" id="ARBA00022827"/>
    </source>
</evidence>
<dbReference type="InterPro" id="IPR017938">
    <property type="entry name" value="Riboflavin_synthase-like_b-brl"/>
</dbReference>
<dbReference type="EMBL" id="JACYTO010000001">
    <property type="protein sequence ID" value="MBD8502621.1"/>
    <property type="molecule type" value="Genomic_DNA"/>
</dbReference>
<evidence type="ECO:0000256" key="8">
    <source>
        <dbReference type="ARBA" id="ARBA00023002"/>
    </source>
</evidence>
<accession>A0ABR9B8E0</accession>
<protein>
    <recommendedName>
        <fullName evidence="3">ferredoxin--NADP(+) reductase</fullName>
        <ecNumber evidence="3">1.18.1.2</ecNumber>
    </recommendedName>
</protein>
<dbReference type="InterPro" id="IPR039261">
    <property type="entry name" value="FNR_nucleotide-bd"/>
</dbReference>
<keyword evidence="5" id="KW-0547">Nucleotide-binding</keyword>
<dbReference type="InterPro" id="IPR001433">
    <property type="entry name" value="OxRdtase_FAD/NAD-bd"/>
</dbReference>
<evidence type="ECO:0000256" key="5">
    <source>
        <dbReference type="ARBA" id="ARBA00022741"/>
    </source>
</evidence>
<dbReference type="RefSeq" id="WP_187717391.1">
    <property type="nucleotide sequence ID" value="NZ_JACTAH010000001.1"/>
</dbReference>
<evidence type="ECO:0000256" key="9">
    <source>
        <dbReference type="ARBA" id="ARBA00047776"/>
    </source>
</evidence>
<dbReference type="Gene3D" id="2.40.30.10">
    <property type="entry name" value="Translation factors"/>
    <property type="match status" value="1"/>
</dbReference>
<dbReference type="InterPro" id="IPR017927">
    <property type="entry name" value="FAD-bd_FR_type"/>
</dbReference>
<keyword evidence="8" id="KW-0560">Oxidoreductase</keyword>
<dbReference type="InterPro" id="IPR008333">
    <property type="entry name" value="Cbr1-like_FAD-bd_dom"/>
</dbReference>
<evidence type="ECO:0000256" key="7">
    <source>
        <dbReference type="ARBA" id="ARBA00022857"/>
    </source>
</evidence>
<dbReference type="InterPro" id="IPR051930">
    <property type="entry name" value="FNR_type-1"/>
</dbReference>
<dbReference type="Gene3D" id="3.40.50.80">
    <property type="entry name" value="Nucleotide-binding domain of ferredoxin-NADP reductase (FNR) module"/>
    <property type="match status" value="1"/>
</dbReference>
<name>A0ABR9B8E0_9RHOO</name>
<evidence type="ECO:0000313" key="12">
    <source>
        <dbReference type="Proteomes" id="UP000603602"/>
    </source>
</evidence>
<dbReference type="PANTHER" id="PTHR47878">
    <property type="entry name" value="OXIDOREDUCTASE FAD/NAD(P)-BINDING DOMAIN PROTEIN"/>
    <property type="match status" value="1"/>
</dbReference>
<dbReference type="Pfam" id="PF00970">
    <property type="entry name" value="FAD_binding_6"/>
    <property type="match status" value="1"/>
</dbReference>
<comment type="caution">
    <text evidence="11">The sequence shown here is derived from an EMBL/GenBank/DDBJ whole genome shotgun (WGS) entry which is preliminary data.</text>
</comment>
<comment type="similarity">
    <text evidence="2">Belongs to the ferredoxin--NADP reductase type 1 family.</text>
</comment>
<evidence type="ECO:0000256" key="2">
    <source>
        <dbReference type="ARBA" id="ARBA00008312"/>
    </source>
</evidence>
<dbReference type="CDD" id="cd06195">
    <property type="entry name" value="FNR1"/>
    <property type="match status" value="1"/>
</dbReference>
<evidence type="ECO:0000256" key="3">
    <source>
        <dbReference type="ARBA" id="ARBA00013223"/>
    </source>
</evidence>
<dbReference type="Proteomes" id="UP000603602">
    <property type="component" value="Unassembled WGS sequence"/>
</dbReference>
<dbReference type="InterPro" id="IPR001709">
    <property type="entry name" value="Flavoprot_Pyr_Nucl_cyt_Rdtase"/>
</dbReference>
<dbReference type="PROSITE" id="PS51384">
    <property type="entry name" value="FAD_FR"/>
    <property type="match status" value="1"/>
</dbReference>
<comment type="cofactor">
    <cofactor evidence="1">
        <name>FAD</name>
        <dbReference type="ChEBI" id="CHEBI:57692"/>
    </cofactor>
</comment>
<organism evidence="11 12">
    <name type="scientific">Thauera sedimentorum</name>
    <dbReference type="NCBI Taxonomy" id="2767595"/>
    <lineage>
        <taxon>Bacteria</taxon>
        <taxon>Pseudomonadati</taxon>
        <taxon>Pseudomonadota</taxon>
        <taxon>Betaproteobacteria</taxon>
        <taxon>Rhodocyclales</taxon>
        <taxon>Zoogloeaceae</taxon>
        <taxon>Thauera</taxon>
    </lineage>
</organism>
<keyword evidence="12" id="KW-1185">Reference proteome</keyword>
<sequence>MSNVAPQRIVSNLATEQVISVHHWNDTLFSFRTTRNPGLRFINGQFVMIGLETDGRPLTRAYSIASPNYEEHLEFFSIKVPDGPLTSRLQHLRPGDPIVVSRKPTGTLVLDDVRPGRNLYLLSTGTGLAPFMSVIQDPETYERFERVILTHGVRHVSELAYADFITRELPENEFFGDVVREKLLYFPTVTREPFRNQGRITDLLDSGRLTETLGLPPLDPEHDRAMICGSPAMLRDCRALLDRRGFAVSRRIGERGDYTIEHAFVER</sequence>
<evidence type="ECO:0000259" key="10">
    <source>
        <dbReference type="PROSITE" id="PS51384"/>
    </source>
</evidence>
<reference evidence="12" key="1">
    <citation type="submission" date="2023-07" db="EMBL/GenBank/DDBJ databases">
        <title>Thauera sp. CAU 1555 isolated from sand of Yaerae Beach.</title>
        <authorList>
            <person name="Kim W."/>
        </authorList>
    </citation>
    <scope>NUCLEOTIDE SEQUENCE [LARGE SCALE GENOMIC DNA]</scope>
    <source>
        <strain evidence="12">CAU 1555</strain>
    </source>
</reference>
<evidence type="ECO:0000313" key="11">
    <source>
        <dbReference type="EMBL" id="MBD8502621.1"/>
    </source>
</evidence>
<dbReference type="SUPFAM" id="SSF52343">
    <property type="entry name" value="Ferredoxin reductase-like, C-terminal NADP-linked domain"/>
    <property type="match status" value="1"/>
</dbReference>
<evidence type="ECO:0000256" key="4">
    <source>
        <dbReference type="ARBA" id="ARBA00022630"/>
    </source>
</evidence>
<comment type="catalytic activity">
    <reaction evidence="9">
        <text>2 reduced [2Fe-2S]-[ferredoxin] + NADP(+) + H(+) = 2 oxidized [2Fe-2S]-[ferredoxin] + NADPH</text>
        <dbReference type="Rhea" id="RHEA:20125"/>
        <dbReference type="Rhea" id="RHEA-COMP:10000"/>
        <dbReference type="Rhea" id="RHEA-COMP:10001"/>
        <dbReference type="ChEBI" id="CHEBI:15378"/>
        <dbReference type="ChEBI" id="CHEBI:33737"/>
        <dbReference type="ChEBI" id="CHEBI:33738"/>
        <dbReference type="ChEBI" id="CHEBI:57783"/>
        <dbReference type="ChEBI" id="CHEBI:58349"/>
        <dbReference type="EC" id="1.18.1.2"/>
    </reaction>
</comment>
<feature type="domain" description="FAD-binding FR-type" evidence="10">
    <location>
        <begin position="11"/>
        <end position="111"/>
    </location>
</feature>
<dbReference type="Pfam" id="PF00175">
    <property type="entry name" value="NAD_binding_1"/>
    <property type="match status" value="1"/>
</dbReference>
<evidence type="ECO:0000256" key="1">
    <source>
        <dbReference type="ARBA" id="ARBA00001974"/>
    </source>
</evidence>